<proteinExistence type="predicted"/>
<dbReference type="Proteomes" id="UP000824219">
    <property type="component" value="Linkage Group LG15"/>
</dbReference>
<gene>
    <name evidence="1" type="ORF">KOW79_013079</name>
</gene>
<dbReference type="EMBL" id="JAHKSW010000015">
    <property type="protein sequence ID" value="KAG7323377.1"/>
    <property type="molecule type" value="Genomic_DNA"/>
</dbReference>
<comment type="caution">
    <text evidence="1">The sequence shown here is derived from an EMBL/GenBank/DDBJ whole genome shotgun (WGS) entry which is preliminary data.</text>
</comment>
<dbReference type="AlphaFoldDB" id="A0A9D3SGH0"/>
<name>A0A9D3SGH0_9TELE</name>
<accession>A0A9D3SGH0</accession>
<organism evidence="1 2">
    <name type="scientific">Hemibagrus wyckioides</name>
    <dbReference type="NCBI Taxonomy" id="337641"/>
    <lineage>
        <taxon>Eukaryota</taxon>
        <taxon>Metazoa</taxon>
        <taxon>Chordata</taxon>
        <taxon>Craniata</taxon>
        <taxon>Vertebrata</taxon>
        <taxon>Euteleostomi</taxon>
        <taxon>Actinopterygii</taxon>
        <taxon>Neopterygii</taxon>
        <taxon>Teleostei</taxon>
        <taxon>Ostariophysi</taxon>
        <taxon>Siluriformes</taxon>
        <taxon>Bagridae</taxon>
        <taxon>Hemibagrus</taxon>
    </lineage>
</organism>
<reference evidence="1 2" key="1">
    <citation type="submission" date="2021-06" db="EMBL/GenBank/DDBJ databases">
        <title>Chromosome-level genome assembly of the red-tail catfish (Hemibagrus wyckioides).</title>
        <authorList>
            <person name="Shao F."/>
        </authorList>
    </citation>
    <scope>NUCLEOTIDE SEQUENCE [LARGE SCALE GENOMIC DNA]</scope>
    <source>
        <strain evidence="1">EC202008001</strain>
        <tissue evidence="1">Blood</tissue>
    </source>
</reference>
<protein>
    <submittedName>
        <fullName evidence="1">Uncharacterized protein</fullName>
    </submittedName>
</protein>
<evidence type="ECO:0000313" key="2">
    <source>
        <dbReference type="Proteomes" id="UP000824219"/>
    </source>
</evidence>
<sequence>MCDGVCTAAFCCVSVVCDVFSQAFTCAGGGERLDEDAVAEGAAELEEGFVKLSVEETEAAAPQSSLRLDIPPFFILVEFIRRVGPQNPL</sequence>
<keyword evidence="2" id="KW-1185">Reference proteome</keyword>
<evidence type="ECO:0000313" key="1">
    <source>
        <dbReference type="EMBL" id="KAG7323377.1"/>
    </source>
</evidence>